<feature type="repeat" description="ANK" evidence="12">
    <location>
        <begin position="219"/>
        <end position="251"/>
    </location>
</feature>
<keyword evidence="7 12" id="KW-0040">ANK repeat</keyword>
<evidence type="ECO:0000259" key="15">
    <source>
        <dbReference type="Pfam" id="PF01529"/>
    </source>
</evidence>
<dbReference type="AlphaFoldDB" id="A0AA39QZW6"/>
<keyword evidence="13" id="KW-0012">Acyltransferase</keyword>
<dbReference type="Pfam" id="PF00023">
    <property type="entry name" value="Ank"/>
    <property type="match status" value="2"/>
</dbReference>
<feature type="domain" description="Palmitoyltransferase DHHC" evidence="15">
    <location>
        <begin position="441"/>
        <end position="576"/>
    </location>
</feature>
<keyword evidence="17" id="KW-1185">Reference proteome</keyword>
<dbReference type="InterPro" id="IPR001594">
    <property type="entry name" value="Palmitoyltrfase_DHHC"/>
</dbReference>
<evidence type="ECO:0000256" key="14">
    <source>
        <dbReference type="SAM" id="MobiDB-lite"/>
    </source>
</evidence>
<organism evidence="16 17">
    <name type="scientific">Cladonia borealis</name>
    <dbReference type="NCBI Taxonomy" id="184061"/>
    <lineage>
        <taxon>Eukaryota</taxon>
        <taxon>Fungi</taxon>
        <taxon>Dikarya</taxon>
        <taxon>Ascomycota</taxon>
        <taxon>Pezizomycotina</taxon>
        <taxon>Lecanoromycetes</taxon>
        <taxon>OSLEUM clade</taxon>
        <taxon>Lecanoromycetidae</taxon>
        <taxon>Lecanorales</taxon>
        <taxon>Lecanorineae</taxon>
        <taxon>Cladoniaceae</taxon>
        <taxon>Cladonia</taxon>
    </lineage>
</organism>
<comment type="catalytic activity">
    <reaction evidence="11 13">
        <text>L-cysteinyl-[protein] + hexadecanoyl-CoA = S-hexadecanoyl-L-cysteinyl-[protein] + CoA</text>
        <dbReference type="Rhea" id="RHEA:36683"/>
        <dbReference type="Rhea" id="RHEA-COMP:10131"/>
        <dbReference type="Rhea" id="RHEA-COMP:11032"/>
        <dbReference type="ChEBI" id="CHEBI:29950"/>
        <dbReference type="ChEBI" id="CHEBI:57287"/>
        <dbReference type="ChEBI" id="CHEBI:57379"/>
        <dbReference type="ChEBI" id="CHEBI:74151"/>
        <dbReference type="EC" id="2.3.1.225"/>
    </reaction>
</comment>
<dbReference type="Gene3D" id="1.25.40.20">
    <property type="entry name" value="Ankyrin repeat-containing domain"/>
    <property type="match status" value="1"/>
</dbReference>
<comment type="subcellular location">
    <subcellularLocation>
        <location evidence="2">Early endosome membrane</location>
        <topology evidence="2">Multi-pass membrane protein</topology>
    </subcellularLocation>
</comment>
<dbReference type="Pfam" id="PF12796">
    <property type="entry name" value="Ank_2"/>
    <property type="match status" value="1"/>
</dbReference>
<dbReference type="PANTHER" id="PTHR24161:SF85">
    <property type="entry name" value="PALMITOYLTRANSFERASE HIP14"/>
    <property type="match status" value="1"/>
</dbReference>
<evidence type="ECO:0000256" key="7">
    <source>
        <dbReference type="ARBA" id="ARBA00023043"/>
    </source>
</evidence>
<evidence type="ECO:0000256" key="1">
    <source>
        <dbReference type="ARBA" id="ARBA00002100"/>
    </source>
</evidence>
<dbReference type="SUPFAM" id="SSF48403">
    <property type="entry name" value="Ankyrin repeat"/>
    <property type="match status" value="1"/>
</dbReference>
<evidence type="ECO:0000256" key="5">
    <source>
        <dbReference type="ARBA" id="ARBA00022737"/>
    </source>
</evidence>
<feature type="transmembrane region" description="Helical" evidence="13">
    <location>
        <begin position="543"/>
        <end position="566"/>
    </location>
</feature>
<evidence type="ECO:0000256" key="2">
    <source>
        <dbReference type="ARBA" id="ARBA00004520"/>
    </source>
</evidence>
<evidence type="ECO:0000256" key="10">
    <source>
        <dbReference type="ARBA" id="ARBA00023288"/>
    </source>
</evidence>
<feature type="repeat" description="ANK" evidence="12">
    <location>
        <begin position="186"/>
        <end position="218"/>
    </location>
</feature>
<feature type="repeat" description="ANK" evidence="12">
    <location>
        <begin position="86"/>
        <end position="118"/>
    </location>
</feature>
<keyword evidence="5" id="KW-0677">Repeat</keyword>
<comment type="function">
    <text evidence="1">Palmitoyltransferase specific for casein kinase 1.</text>
</comment>
<dbReference type="GO" id="GO:0031901">
    <property type="term" value="C:early endosome membrane"/>
    <property type="evidence" value="ECO:0007669"/>
    <property type="project" value="UniProtKB-SubCell"/>
</dbReference>
<dbReference type="InterPro" id="IPR002110">
    <property type="entry name" value="Ankyrin_rpt"/>
</dbReference>
<feature type="transmembrane region" description="Helical" evidence="13">
    <location>
        <begin position="362"/>
        <end position="380"/>
    </location>
</feature>
<evidence type="ECO:0000256" key="11">
    <source>
        <dbReference type="ARBA" id="ARBA00048048"/>
    </source>
</evidence>
<proteinExistence type="inferred from homology"/>
<sequence>MSTRAAETSRGGMPNLPGLANGKAGAAPPKVSEDGTMELENMDGSADQEKLPLHEDIMQLARLGEIGPIQKLLEEGKFDANYKDGEGITPLHWAAINNHYALCKYLIESGAEVNAKGGESVATPAMWAAQRCHLYIVHLLLENGADPLLTDGQGYNILHLATFDGNVFLLLILLHQNIPVDGPDPSGHTCLMWAAYKGFPACVDLFLEWGASVSGADEQGFTALHWALVKGNAACILKLLEHGADRFAETNDGKSPLTVAHEMNSTGAYHRALKDLNCNSDGTVKQLPLPYTSFIKARPFLNKFFFLFPFPLLFIVFAILSEMPIFAAVPLAVFLAYSLQWAAQQVLQWAPADMKHLQKTPYLAGVFAATLFWVGVRWVTTVLTNTLSSHPILNMLFAICYGLCAYFYTISMLEDPGYVPKLGSRAQQKAVIDELLSLWKFDDQNFCVTCMVRRPLRSKHCRRCSRCVTKHDHHCPWIHSCVGANNIRHFVIYVIALEFGMVFFLTLVTYYILQLPAPAQSQCNILSEDICKYLLRDPFTVVVAIWTCLQLLWVSMLMSVQLLQVARAKTTYETMRGNMHESTNTAAAITSALTAGSTNTDGAQLNSAGMGPNPAIPRGHHPHAKKEGCFAQWKKILGLDTFVAAATGGDGRLRKRGNPFSRGVITNCKDFWCDPAPIFGKRENGAAMLDGEVVNYTRLYETPPRMKLRRPRQEGDGGMYHSVGTEDAV</sequence>
<evidence type="ECO:0000256" key="13">
    <source>
        <dbReference type="RuleBase" id="RU079119"/>
    </source>
</evidence>
<feature type="region of interest" description="Disordered" evidence="14">
    <location>
        <begin position="708"/>
        <end position="729"/>
    </location>
</feature>
<comment type="caution">
    <text evidence="16">The sequence shown here is derived from an EMBL/GenBank/DDBJ whole genome shotgun (WGS) entry which is preliminary data.</text>
</comment>
<evidence type="ECO:0000256" key="3">
    <source>
        <dbReference type="ARBA" id="ARBA00010104"/>
    </source>
</evidence>
<accession>A0AA39QZW6</accession>
<name>A0AA39QZW6_9LECA</name>
<dbReference type="Pfam" id="PF01529">
    <property type="entry name" value="DHHC"/>
    <property type="match status" value="1"/>
</dbReference>
<dbReference type="Proteomes" id="UP001166286">
    <property type="component" value="Unassembled WGS sequence"/>
</dbReference>
<comment type="domain">
    <text evidence="13">The DHHC domain is required for palmitoyltransferase activity.</text>
</comment>
<keyword evidence="13" id="KW-0808">Transferase</keyword>
<dbReference type="PRINTS" id="PR01415">
    <property type="entry name" value="ANKYRIN"/>
</dbReference>
<evidence type="ECO:0000313" key="17">
    <source>
        <dbReference type="Proteomes" id="UP001166286"/>
    </source>
</evidence>
<feature type="transmembrane region" description="Helical" evidence="13">
    <location>
        <begin position="490"/>
        <end position="512"/>
    </location>
</feature>
<keyword evidence="8 13" id="KW-0472">Membrane</keyword>
<gene>
    <name evidence="16" type="ORF">JMJ35_006044</name>
</gene>
<keyword evidence="9" id="KW-0564">Palmitate</keyword>
<dbReference type="InterPro" id="IPR036770">
    <property type="entry name" value="Ankyrin_rpt-contain_sf"/>
</dbReference>
<dbReference type="PROSITE" id="PS50297">
    <property type="entry name" value="ANK_REP_REGION"/>
    <property type="match status" value="2"/>
</dbReference>
<evidence type="ECO:0000256" key="4">
    <source>
        <dbReference type="ARBA" id="ARBA00022692"/>
    </source>
</evidence>
<feature type="region of interest" description="Disordered" evidence="14">
    <location>
        <begin position="1"/>
        <end position="37"/>
    </location>
</feature>
<dbReference type="EMBL" id="JAFEKC020000013">
    <property type="protein sequence ID" value="KAK0511471.1"/>
    <property type="molecule type" value="Genomic_DNA"/>
</dbReference>
<dbReference type="SMART" id="SM00248">
    <property type="entry name" value="ANK"/>
    <property type="match status" value="5"/>
</dbReference>
<reference evidence="16" key="1">
    <citation type="submission" date="2023-03" db="EMBL/GenBank/DDBJ databases">
        <title>Complete genome of Cladonia borealis.</title>
        <authorList>
            <person name="Park H."/>
        </authorList>
    </citation>
    <scope>NUCLEOTIDE SEQUENCE</scope>
    <source>
        <strain evidence="16">ANT050790</strain>
    </source>
</reference>
<evidence type="ECO:0000256" key="12">
    <source>
        <dbReference type="PROSITE-ProRule" id="PRU00023"/>
    </source>
</evidence>
<protein>
    <recommendedName>
        <fullName evidence="13">Palmitoyltransferase</fullName>
        <ecNumber evidence="13">2.3.1.225</ecNumber>
    </recommendedName>
</protein>
<comment type="similarity">
    <text evidence="3">Belongs to the DHHC palmitoyltransferase family. AKR/ZDHHC17 subfamily.</text>
</comment>
<evidence type="ECO:0000256" key="8">
    <source>
        <dbReference type="ARBA" id="ARBA00023136"/>
    </source>
</evidence>
<keyword evidence="10" id="KW-0449">Lipoprotein</keyword>
<keyword evidence="4 13" id="KW-0812">Transmembrane</keyword>
<feature type="repeat" description="ANK" evidence="12">
    <location>
        <begin position="120"/>
        <end position="152"/>
    </location>
</feature>
<evidence type="ECO:0000313" key="16">
    <source>
        <dbReference type="EMBL" id="KAK0511471.1"/>
    </source>
</evidence>
<dbReference type="PROSITE" id="PS50216">
    <property type="entry name" value="DHHC"/>
    <property type="match status" value="1"/>
</dbReference>
<dbReference type="GO" id="GO:0019706">
    <property type="term" value="F:protein-cysteine S-palmitoyltransferase activity"/>
    <property type="evidence" value="ECO:0007669"/>
    <property type="project" value="UniProtKB-EC"/>
</dbReference>
<keyword evidence="6 13" id="KW-1133">Transmembrane helix</keyword>
<dbReference type="PROSITE" id="PS50088">
    <property type="entry name" value="ANK_REPEAT"/>
    <property type="match status" value="4"/>
</dbReference>
<dbReference type="PANTHER" id="PTHR24161">
    <property type="entry name" value="ANK_REP_REGION DOMAIN-CONTAINING PROTEIN-RELATED"/>
    <property type="match status" value="1"/>
</dbReference>
<dbReference type="EC" id="2.3.1.225" evidence="13"/>
<evidence type="ECO:0000256" key="9">
    <source>
        <dbReference type="ARBA" id="ARBA00023139"/>
    </source>
</evidence>
<evidence type="ECO:0000256" key="6">
    <source>
        <dbReference type="ARBA" id="ARBA00022989"/>
    </source>
</evidence>
<feature type="transmembrane region" description="Helical" evidence="13">
    <location>
        <begin position="392"/>
        <end position="413"/>
    </location>
</feature>